<dbReference type="Proteomes" id="UP000294028">
    <property type="component" value="Unassembled WGS sequence"/>
</dbReference>
<gene>
    <name evidence="3" type="ORF">ELS19_20135</name>
    <name evidence="2" type="ORF">G3I44_18625</name>
</gene>
<dbReference type="InterPro" id="IPR008727">
    <property type="entry name" value="PAAR_motif"/>
</dbReference>
<dbReference type="EMBL" id="RZHH01000012">
    <property type="protein sequence ID" value="RYJ07739.1"/>
    <property type="molecule type" value="Genomic_DNA"/>
</dbReference>
<dbReference type="AlphaFoldDB" id="A0A482T793"/>
<reference evidence="3 4" key="1">
    <citation type="submission" date="2018-12" db="EMBL/GenBank/DDBJ databases">
        <title>Genome analysis provides insights into bioremediation potentialities of Halogeometricum borinquense strain N11.</title>
        <authorList>
            <person name="Najjari A."/>
            <person name="Youssef N."/>
            <person name="Fhoula I."/>
            <person name="Ben Dhia O."/>
            <person name="Mahjoubi M."/>
            <person name="Ouzari H.I."/>
            <person name="Cherif A."/>
        </authorList>
    </citation>
    <scope>NUCLEOTIDE SEQUENCE [LARGE SCALE GENOMIC DNA]</scope>
    <source>
        <strain evidence="3 4">N11</strain>
    </source>
</reference>
<evidence type="ECO:0000256" key="1">
    <source>
        <dbReference type="SAM" id="MobiDB-lite"/>
    </source>
</evidence>
<accession>A0A482T793</accession>
<proteinExistence type="predicted"/>
<evidence type="ECO:0000313" key="4">
    <source>
        <dbReference type="Proteomes" id="UP000294028"/>
    </source>
</evidence>
<dbReference type="Gene3D" id="2.60.200.60">
    <property type="match status" value="1"/>
</dbReference>
<evidence type="ECO:0000313" key="2">
    <source>
        <dbReference type="EMBL" id="QIB76107.1"/>
    </source>
</evidence>
<feature type="region of interest" description="Disordered" evidence="1">
    <location>
        <begin position="1"/>
        <end position="22"/>
    </location>
</feature>
<name>A0A482T793_9EURY</name>
<dbReference type="RefSeq" id="WP_013446629.1">
    <property type="nucleotide sequence ID" value="NZ_CP048739.1"/>
</dbReference>
<dbReference type="GeneID" id="9989477"/>
<protein>
    <recommendedName>
        <fullName evidence="6">Arylsulfatase A family protein</fullName>
    </recommendedName>
</protein>
<reference evidence="2 5" key="2">
    <citation type="submission" date="2020-02" db="EMBL/GenBank/DDBJ databases">
        <title>Whole genome sequence of Halogeometricum borinquense strain wsp4.</title>
        <authorList>
            <person name="Verma D.K."/>
            <person name="Gopal K."/>
            <person name="Prasad E.S."/>
        </authorList>
    </citation>
    <scope>NUCLEOTIDE SEQUENCE [LARGE SCALE GENOMIC DNA]</scope>
    <source>
        <strain evidence="5">wsp4</strain>
        <strain evidence="2">Wsp4</strain>
    </source>
</reference>
<evidence type="ECO:0000313" key="3">
    <source>
        <dbReference type="EMBL" id="RYJ07739.1"/>
    </source>
</evidence>
<evidence type="ECO:0000313" key="5">
    <source>
        <dbReference type="Proteomes" id="UP000465846"/>
    </source>
</evidence>
<dbReference type="CDD" id="cd14741">
    <property type="entry name" value="PAAR_5"/>
    <property type="match status" value="1"/>
</dbReference>
<sequence>MKPAARLGDSTAHGKPLSGGIGSPNVLIGGKPAWRAGADMHVCPLVTGTVPHVGGVVAKGSTSVLINGMPAVRMGDKVIESGPPNTIISGDTTVLIG</sequence>
<dbReference type="Pfam" id="PF05488">
    <property type="entry name" value="PAAR_motif"/>
    <property type="match status" value="1"/>
</dbReference>
<evidence type="ECO:0008006" key="6">
    <source>
        <dbReference type="Google" id="ProtNLM"/>
    </source>
</evidence>
<dbReference type="EMBL" id="CP048739">
    <property type="protein sequence ID" value="QIB76107.1"/>
    <property type="molecule type" value="Genomic_DNA"/>
</dbReference>
<organism evidence="3 4">
    <name type="scientific">Halogeometricum borinquense</name>
    <dbReference type="NCBI Taxonomy" id="60847"/>
    <lineage>
        <taxon>Archaea</taxon>
        <taxon>Methanobacteriati</taxon>
        <taxon>Methanobacteriota</taxon>
        <taxon>Stenosarchaea group</taxon>
        <taxon>Halobacteria</taxon>
        <taxon>Halobacteriales</taxon>
        <taxon>Haloferacaceae</taxon>
        <taxon>Halogeometricum</taxon>
    </lineage>
</organism>
<dbReference type="Proteomes" id="UP000465846">
    <property type="component" value="Chromosome"/>
</dbReference>
<dbReference type="OMA" id="ITDMHVC"/>